<evidence type="ECO:0000313" key="3">
    <source>
        <dbReference type="Proteomes" id="UP000799757"/>
    </source>
</evidence>
<dbReference type="Proteomes" id="UP000799757">
    <property type="component" value="Unassembled WGS sequence"/>
</dbReference>
<gene>
    <name evidence="2" type="ORF">K505DRAFT_340303</name>
</gene>
<organism evidence="2 3">
    <name type="scientific">Melanomma pulvis-pyrius CBS 109.77</name>
    <dbReference type="NCBI Taxonomy" id="1314802"/>
    <lineage>
        <taxon>Eukaryota</taxon>
        <taxon>Fungi</taxon>
        <taxon>Dikarya</taxon>
        <taxon>Ascomycota</taxon>
        <taxon>Pezizomycotina</taxon>
        <taxon>Dothideomycetes</taxon>
        <taxon>Pleosporomycetidae</taxon>
        <taxon>Pleosporales</taxon>
        <taxon>Melanommataceae</taxon>
        <taxon>Melanomma</taxon>
    </lineage>
</organism>
<accession>A0A6A6X370</accession>
<feature type="compositionally biased region" description="Polar residues" evidence="1">
    <location>
        <begin position="23"/>
        <end position="41"/>
    </location>
</feature>
<protein>
    <submittedName>
        <fullName evidence="2">Uncharacterized protein</fullName>
    </submittedName>
</protein>
<feature type="compositionally biased region" description="Acidic residues" evidence="1">
    <location>
        <begin position="92"/>
        <end position="106"/>
    </location>
</feature>
<feature type="region of interest" description="Disordered" evidence="1">
    <location>
        <begin position="89"/>
        <end position="126"/>
    </location>
</feature>
<feature type="region of interest" description="Disordered" evidence="1">
    <location>
        <begin position="22"/>
        <end position="41"/>
    </location>
</feature>
<evidence type="ECO:0000313" key="2">
    <source>
        <dbReference type="EMBL" id="KAF2790594.1"/>
    </source>
</evidence>
<name>A0A6A6X370_9PLEO</name>
<dbReference type="EMBL" id="MU002065">
    <property type="protein sequence ID" value="KAF2790594.1"/>
    <property type="molecule type" value="Genomic_DNA"/>
</dbReference>
<evidence type="ECO:0000256" key="1">
    <source>
        <dbReference type="SAM" id="MobiDB-lite"/>
    </source>
</evidence>
<sequence>MLRSFEFIADLERCHTFDRYFEQRSSQDNAPELPTSTPTTTREIREEDQILRGRLEYLVTPLDAAYNSSGLDALDFILEVWSEEMMHQHFETDDDGEYVSEEEEPTGEDKSVDEGAGSQGSSDFAMHWNDGQTVVITPWSAMPTRDIEIRCVEVPNNTLR</sequence>
<dbReference type="AlphaFoldDB" id="A0A6A6X370"/>
<keyword evidence="3" id="KW-1185">Reference proteome</keyword>
<reference evidence="2" key="1">
    <citation type="journal article" date="2020" name="Stud. Mycol.">
        <title>101 Dothideomycetes genomes: a test case for predicting lifestyles and emergence of pathogens.</title>
        <authorList>
            <person name="Haridas S."/>
            <person name="Albert R."/>
            <person name="Binder M."/>
            <person name="Bloem J."/>
            <person name="Labutti K."/>
            <person name="Salamov A."/>
            <person name="Andreopoulos B."/>
            <person name="Baker S."/>
            <person name="Barry K."/>
            <person name="Bills G."/>
            <person name="Bluhm B."/>
            <person name="Cannon C."/>
            <person name="Castanera R."/>
            <person name="Culley D."/>
            <person name="Daum C."/>
            <person name="Ezra D."/>
            <person name="Gonzalez J."/>
            <person name="Henrissat B."/>
            <person name="Kuo A."/>
            <person name="Liang C."/>
            <person name="Lipzen A."/>
            <person name="Lutzoni F."/>
            <person name="Magnuson J."/>
            <person name="Mondo S."/>
            <person name="Nolan M."/>
            <person name="Ohm R."/>
            <person name="Pangilinan J."/>
            <person name="Park H.-J."/>
            <person name="Ramirez L."/>
            <person name="Alfaro M."/>
            <person name="Sun H."/>
            <person name="Tritt A."/>
            <person name="Yoshinaga Y."/>
            <person name="Zwiers L.-H."/>
            <person name="Turgeon B."/>
            <person name="Goodwin S."/>
            <person name="Spatafora J."/>
            <person name="Crous P."/>
            <person name="Grigoriev I."/>
        </authorList>
    </citation>
    <scope>NUCLEOTIDE SEQUENCE</scope>
    <source>
        <strain evidence="2">CBS 109.77</strain>
    </source>
</reference>
<proteinExistence type="predicted"/>